<feature type="signal peptide" evidence="2">
    <location>
        <begin position="1"/>
        <end position="19"/>
    </location>
</feature>
<dbReference type="Proteomes" id="UP000244224">
    <property type="component" value="Unassembled WGS sequence"/>
</dbReference>
<evidence type="ECO:0000256" key="1">
    <source>
        <dbReference type="ARBA" id="ARBA00009387"/>
    </source>
</evidence>
<gene>
    <name evidence="4" type="ORF">C8N34_12326</name>
</gene>
<evidence type="ECO:0000313" key="5">
    <source>
        <dbReference type="Proteomes" id="UP000244224"/>
    </source>
</evidence>
<dbReference type="EMBL" id="QBKP01000023">
    <property type="protein sequence ID" value="PTX44006.1"/>
    <property type="molecule type" value="Genomic_DNA"/>
</dbReference>
<feature type="domain" description="Transglycosylase SLT" evidence="3">
    <location>
        <begin position="88"/>
        <end position="155"/>
    </location>
</feature>
<keyword evidence="5" id="KW-1185">Reference proteome</keyword>
<dbReference type="InterPro" id="IPR023346">
    <property type="entry name" value="Lysozyme-like_dom_sf"/>
</dbReference>
<dbReference type="InterPro" id="IPR008258">
    <property type="entry name" value="Transglycosylase_SLT_dom_1"/>
</dbReference>
<evidence type="ECO:0000259" key="3">
    <source>
        <dbReference type="Pfam" id="PF01464"/>
    </source>
</evidence>
<dbReference type="SUPFAM" id="SSF53955">
    <property type="entry name" value="Lysozyme-like"/>
    <property type="match status" value="1"/>
</dbReference>
<reference evidence="4 5" key="1">
    <citation type="submission" date="2018-04" db="EMBL/GenBank/DDBJ databases">
        <title>Genomic Encyclopedia of Archaeal and Bacterial Type Strains, Phase II (KMG-II): from individual species to whole genera.</title>
        <authorList>
            <person name="Goeker M."/>
        </authorList>
    </citation>
    <scope>NUCLEOTIDE SEQUENCE [LARGE SCALE GENOMIC DNA]</scope>
    <source>
        <strain evidence="4 5">DSM 21823</strain>
    </source>
</reference>
<evidence type="ECO:0000256" key="2">
    <source>
        <dbReference type="SAM" id="SignalP"/>
    </source>
</evidence>
<dbReference type="Pfam" id="PF01464">
    <property type="entry name" value="SLT"/>
    <property type="match status" value="1"/>
</dbReference>
<comment type="similarity">
    <text evidence="1">Belongs to the virb1 family.</text>
</comment>
<dbReference type="RefSeq" id="WP_242013889.1">
    <property type="nucleotide sequence ID" value="NZ_QBKP01000023.1"/>
</dbReference>
<keyword evidence="2" id="KW-0732">Signal</keyword>
<organism evidence="4 5">
    <name type="scientific">Gemmobacter caeni</name>
    <dbReference type="NCBI Taxonomy" id="589035"/>
    <lineage>
        <taxon>Bacteria</taxon>
        <taxon>Pseudomonadati</taxon>
        <taxon>Pseudomonadota</taxon>
        <taxon>Alphaproteobacteria</taxon>
        <taxon>Rhodobacterales</taxon>
        <taxon>Paracoccaceae</taxon>
        <taxon>Gemmobacter</taxon>
    </lineage>
</organism>
<evidence type="ECO:0000313" key="4">
    <source>
        <dbReference type="EMBL" id="PTX44006.1"/>
    </source>
</evidence>
<proteinExistence type="inferred from homology"/>
<accession>A0A2T6AJR1</accession>
<dbReference type="AlphaFoldDB" id="A0A2T6AJR1"/>
<dbReference type="Gene3D" id="1.10.530.10">
    <property type="match status" value="1"/>
</dbReference>
<comment type="caution">
    <text evidence="4">The sequence shown here is derived from an EMBL/GenBank/DDBJ whole genome shotgun (WGS) entry which is preliminary data.</text>
</comment>
<feature type="chain" id="PRO_5015575074" evidence="2">
    <location>
        <begin position="20"/>
        <end position="224"/>
    </location>
</feature>
<sequence length="224" mass="24137">MPYALALLCLCFLAMPVLALARAADLCDRAAERAARETGVPLDVLLALTRAETGRASGGRLDPWPWAVNQGGQGHWFDSAAAARDWVESQFQAGVSNIDIGCFQVNYRWHSGAFPSLDAMFDPEENALYAAHYLAAKYEETGDWETAAGAYHSATEVYARRYTERFREIRAGLAAAPRPELRLASADAGPRVNRYPLLQAGGGGGHGSLVPRSAGGISLFARLP</sequence>
<protein>
    <submittedName>
        <fullName evidence="4">Transglycosylase-like protein with SLT domain</fullName>
    </submittedName>
</protein>
<name>A0A2T6AJR1_9RHOB</name>